<accession>A0AAW0FU86</accession>
<proteinExistence type="predicted"/>
<keyword evidence="3" id="KW-0732">Signal</keyword>
<dbReference type="InterPro" id="IPR033433">
    <property type="entry name" value="GtaA_N"/>
</dbReference>
<dbReference type="GO" id="GO:0005975">
    <property type="term" value="P:carbohydrate metabolic process"/>
    <property type="evidence" value="ECO:0007669"/>
    <property type="project" value="InterPro"/>
</dbReference>
<keyword evidence="2" id="KW-0812">Transmembrane</keyword>
<feature type="region of interest" description="Disordered" evidence="1">
    <location>
        <begin position="825"/>
        <end position="862"/>
    </location>
</feature>
<comment type="caution">
    <text evidence="6">The sequence shown here is derived from an EMBL/GenBank/DDBJ whole genome shotgun (WGS) entry which is preliminary data.</text>
</comment>
<evidence type="ECO:0000256" key="3">
    <source>
        <dbReference type="SAM" id="SignalP"/>
    </source>
</evidence>
<dbReference type="Pfam" id="PF17168">
    <property type="entry name" value="DUF5127"/>
    <property type="match status" value="1"/>
</dbReference>
<feature type="domain" description="Glutaminase A N-terminal" evidence="5">
    <location>
        <begin position="99"/>
        <end position="329"/>
    </location>
</feature>
<dbReference type="EMBL" id="JASBNA010000021">
    <property type="protein sequence ID" value="KAK7685178.1"/>
    <property type="molecule type" value="Genomic_DNA"/>
</dbReference>
<dbReference type="InterPro" id="IPR008928">
    <property type="entry name" value="6-hairpin_glycosidase_sf"/>
</dbReference>
<keyword evidence="7" id="KW-1185">Reference proteome</keyword>
<dbReference type="SUPFAM" id="SSF48208">
    <property type="entry name" value="Six-hairpin glycosidases"/>
    <property type="match status" value="1"/>
</dbReference>
<keyword evidence="2" id="KW-0472">Membrane</keyword>
<dbReference type="InterPro" id="IPR052743">
    <property type="entry name" value="Glutaminase_GtaA"/>
</dbReference>
<protein>
    <recommendedName>
        <fullName evidence="8">DUF1793-domain-containing protein</fullName>
    </recommendedName>
</protein>
<dbReference type="AlphaFoldDB" id="A0AAW0FU86"/>
<feature type="signal peptide" evidence="3">
    <location>
        <begin position="1"/>
        <end position="20"/>
    </location>
</feature>
<evidence type="ECO:0008006" key="8">
    <source>
        <dbReference type="Google" id="ProtNLM"/>
    </source>
</evidence>
<evidence type="ECO:0000259" key="4">
    <source>
        <dbReference type="Pfam" id="PF16335"/>
    </source>
</evidence>
<dbReference type="PANTHER" id="PTHR31987">
    <property type="entry name" value="GLUTAMINASE A-RELATED"/>
    <property type="match status" value="1"/>
</dbReference>
<feature type="chain" id="PRO_5043799408" description="DUF1793-domain-containing protein" evidence="3">
    <location>
        <begin position="21"/>
        <end position="890"/>
    </location>
</feature>
<feature type="compositionally biased region" description="Polar residues" evidence="1">
    <location>
        <begin position="766"/>
        <end position="784"/>
    </location>
</feature>
<evidence type="ECO:0000256" key="1">
    <source>
        <dbReference type="SAM" id="MobiDB-lite"/>
    </source>
</evidence>
<evidence type="ECO:0000313" key="7">
    <source>
        <dbReference type="Proteomes" id="UP001385951"/>
    </source>
</evidence>
<organism evidence="6 7">
    <name type="scientific">Cerrena zonata</name>
    <dbReference type="NCBI Taxonomy" id="2478898"/>
    <lineage>
        <taxon>Eukaryota</taxon>
        <taxon>Fungi</taxon>
        <taxon>Dikarya</taxon>
        <taxon>Basidiomycota</taxon>
        <taxon>Agaricomycotina</taxon>
        <taxon>Agaricomycetes</taxon>
        <taxon>Polyporales</taxon>
        <taxon>Cerrenaceae</taxon>
        <taxon>Cerrena</taxon>
    </lineage>
</organism>
<feature type="compositionally biased region" description="Polar residues" evidence="1">
    <location>
        <begin position="835"/>
        <end position="860"/>
    </location>
</feature>
<dbReference type="InterPro" id="IPR032514">
    <property type="entry name" value="GtaA_central"/>
</dbReference>
<name>A0AAW0FU86_9APHY</name>
<feature type="transmembrane region" description="Helical" evidence="2">
    <location>
        <begin position="720"/>
        <end position="745"/>
    </location>
</feature>
<dbReference type="Proteomes" id="UP001385951">
    <property type="component" value="Unassembled WGS sequence"/>
</dbReference>
<evidence type="ECO:0000313" key="6">
    <source>
        <dbReference type="EMBL" id="KAK7685178.1"/>
    </source>
</evidence>
<keyword evidence="2" id="KW-1133">Transmembrane helix</keyword>
<sequence>MFIYLWTLFWVLRLFPIVSSQIGQSTSLPFILPLALKSPYLHAWTSKPHVNLSWPMFWNGDEQVWEGMVRIDNHAYQWIGNSKIHPDTANLTDVRITPTRTIVTYVAGPAQLTATFLSPIERSDPVRQSMPFSYVTLDVNFTDGLQHRVQVYMDISGEWLTASTADVITWSTSTAGTSSSNFHQIQRNVSRAFVESGNRAEDTIAVFGAQSGPSVSAVVGEADSYRRQFISSGVASGAAFMPPAPMGNPFPVFTVVQDLGNISSTSAPAVFAIGIYRNPSISSTGTTQAQKRAPLFAASFESISDVMDSFLSDFPNAKSRADDMDSLILNAAGNISEPYKDLVSLAARQTMASTELTIANGENGGWNMSDIKMFMKDIGDSGRVNPVEKIYASFPFFLFINSTYAGQLLSPLLELQDSSSSDQAFAARDLGQNYPQADGTIIKHEQQVEHTSSMLIMTFAHARISGDGAFISKHYSLLRKWAEYLVRSTMSPPDSTTVDDATYANSTNLVIKGIIALKAMSEISNAVSRNEDANRYSKFTSAFMDQWSAFTQMSTNDSHLPLSLGDDNPSSWVQMYNFYVDQLLNTSLIDEKILQNQAQFYQSMLLQSPGGLPLDSKSGVASVAWSSFTAATISDSTIRNNLINSVHDQFFKAQPNDTRPFPLNYNIDGSSTTKPKNANPAVGAIFAPLALSLPHAQSITIPPSTPPTPTQITSKKHRSIAGPVAGGVIGGLALLLLTVLGVFCLRRRRNQTETPHVEAFTTNPSIVTDQGHTVNSQDSASPPQMAQREEASRPFGVFGKTGQVLASKRSWVVNVTPASIPVPMAGSSREPITPTAVSGSSQRAEAGSRYNQSQPSTTEMQGLRSEVASLRRFMYQLQVDKIEAPPSYSM</sequence>
<feature type="domain" description="Glutaminase A central" evidence="4">
    <location>
        <begin position="337"/>
        <end position="688"/>
    </location>
</feature>
<dbReference type="PANTHER" id="PTHR31987:SF1">
    <property type="entry name" value="GLUTAMINASE A"/>
    <property type="match status" value="1"/>
</dbReference>
<dbReference type="Pfam" id="PF16335">
    <property type="entry name" value="GtaA_6_Hairpin"/>
    <property type="match status" value="1"/>
</dbReference>
<evidence type="ECO:0000259" key="5">
    <source>
        <dbReference type="Pfam" id="PF17168"/>
    </source>
</evidence>
<evidence type="ECO:0000256" key="2">
    <source>
        <dbReference type="SAM" id="Phobius"/>
    </source>
</evidence>
<feature type="region of interest" description="Disordered" evidence="1">
    <location>
        <begin position="766"/>
        <end position="794"/>
    </location>
</feature>
<gene>
    <name evidence="6" type="ORF">QCA50_011541</name>
</gene>
<reference evidence="6 7" key="1">
    <citation type="submission" date="2022-09" db="EMBL/GenBank/DDBJ databases">
        <authorList>
            <person name="Palmer J.M."/>
        </authorList>
    </citation>
    <scope>NUCLEOTIDE SEQUENCE [LARGE SCALE GENOMIC DNA]</scope>
    <source>
        <strain evidence="6 7">DSM 7382</strain>
    </source>
</reference>